<organism evidence="2 3">
    <name type="scientific">Novipirellula aureliae</name>
    <dbReference type="NCBI Taxonomy" id="2527966"/>
    <lineage>
        <taxon>Bacteria</taxon>
        <taxon>Pseudomonadati</taxon>
        <taxon>Planctomycetota</taxon>
        <taxon>Planctomycetia</taxon>
        <taxon>Pirellulales</taxon>
        <taxon>Pirellulaceae</taxon>
        <taxon>Novipirellula</taxon>
    </lineage>
</organism>
<accession>A0A5C6DB65</accession>
<comment type="caution">
    <text evidence="2">The sequence shown here is derived from an EMBL/GenBank/DDBJ whole genome shotgun (WGS) entry which is preliminary data.</text>
</comment>
<dbReference type="EMBL" id="SJPY01000012">
    <property type="protein sequence ID" value="TWU34092.1"/>
    <property type="molecule type" value="Genomic_DNA"/>
</dbReference>
<feature type="region of interest" description="Disordered" evidence="1">
    <location>
        <begin position="27"/>
        <end position="52"/>
    </location>
</feature>
<proteinExistence type="predicted"/>
<protein>
    <submittedName>
        <fullName evidence="2">Uncharacterized protein</fullName>
    </submittedName>
</protein>
<evidence type="ECO:0000256" key="1">
    <source>
        <dbReference type="SAM" id="MobiDB-lite"/>
    </source>
</evidence>
<dbReference type="Proteomes" id="UP000315471">
    <property type="component" value="Unassembled WGS sequence"/>
</dbReference>
<dbReference type="AlphaFoldDB" id="A0A5C6DB65"/>
<reference evidence="2 3" key="1">
    <citation type="submission" date="2019-02" db="EMBL/GenBank/DDBJ databases">
        <title>Deep-cultivation of Planctomycetes and their phenomic and genomic characterization uncovers novel biology.</title>
        <authorList>
            <person name="Wiegand S."/>
            <person name="Jogler M."/>
            <person name="Boedeker C."/>
            <person name="Pinto D."/>
            <person name="Vollmers J."/>
            <person name="Rivas-Marin E."/>
            <person name="Kohn T."/>
            <person name="Peeters S.H."/>
            <person name="Heuer A."/>
            <person name="Rast P."/>
            <person name="Oberbeckmann S."/>
            <person name="Bunk B."/>
            <person name="Jeske O."/>
            <person name="Meyerdierks A."/>
            <person name="Storesund J.E."/>
            <person name="Kallscheuer N."/>
            <person name="Luecker S."/>
            <person name="Lage O.M."/>
            <person name="Pohl T."/>
            <person name="Merkel B.J."/>
            <person name="Hornburger P."/>
            <person name="Mueller R.-W."/>
            <person name="Bruemmer F."/>
            <person name="Labrenz M."/>
            <person name="Spormann A.M."/>
            <person name="Op Den Camp H."/>
            <person name="Overmann J."/>
            <person name="Amann R."/>
            <person name="Jetten M.S.M."/>
            <person name="Mascher T."/>
            <person name="Medema M.H."/>
            <person name="Devos D.P."/>
            <person name="Kaster A.-K."/>
            <person name="Ovreas L."/>
            <person name="Rohde M."/>
            <person name="Galperin M.Y."/>
            <person name="Jogler C."/>
        </authorList>
    </citation>
    <scope>NUCLEOTIDE SEQUENCE [LARGE SCALE GENOMIC DNA]</scope>
    <source>
        <strain evidence="2 3">Q31b</strain>
    </source>
</reference>
<gene>
    <name evidence="2" type="ORF">Q31b_55630</name>
</gene>
<keyword evidence="3" id="KW-1185">Reference proteome</keyword>
<name>A0A5C6DB65_9BACT</name>
<evidence type="ECO:0000313" key="2">
    <source>
        <dbReference type="EMBL" id="TWU34092.1"/>
    </source>
</evidence>
<sequence length="94" mass="10550">MRSVCASRPALPALFRLGRDQTVIEESRPKDWEPRLGSRGGMPFGQSRQHPTDRPLLLFRRRFDVRSGPNKVLELSQSGAGILVWAEPDVSDGH</sequence>
<feature type="compositionally biased region" description="Basic and acidic residues" evidence="1">
    <location>
        <begin position="27"/>
        <end position="36"/>
    </location>
</feature>
<evidence type="ECO:0000313" key="3">
    <source>
        <dbReference type="Proteomes" id="UP000315471"/>
    </source>
</evidence>